<dbReference type="NCBIfam" id="NF005685">
    <property type="entry name" value="PRK07483.1"/>
    <property type="match status" value="1"/>
</dbReference>
<keyword evidence="4" id="KW-0032">Aminotransferase</keyword>
<dbReference type="InterPro" id="IPR015421">
    <property type="entry name" value="PyrdxlP-dep_Trfase_major"/>
</dbReference>
<dbReference type="Gene3D" id="3.90.1150.10">
    <property type="entry name" value="Aspartate Aminotransferase, domain 1"/>
    <property type="match status" value="1"/>
</dbReference>
<dbReference type="eggNOG" id="KOG1404">
    <property type="taxonomic scope" value="Eukaryota"/>
</dbReference>
<feature type="region of interest" description="Disordered" evidence="3">
    <location>
        <begin position="456"/>
        <end position="515"/>
    </location>
</feature>
<dbReference type="GO" id="GO:0030170">
    <property type="term" value="F:pyridoxal phosphate binding"/>
    <property type="evidence" value="ECO:0007669"/>
    <property type="project" value="InterPro"/>
</dbReference>
<dbReference type="Pfam" id="PF00202">
    <property type="entry name" value="Aminotran_3"/>
    <property type="match status" value="1"/>
</dbReference>
<dbReference type="InterPro" id="IPR015422">
    <property type="entry name" value="PyrdxlP-dep_Trfase_small"/>
</dbReference>
<accession>A0A093V2F8</accession>
<gene>
    <name evidence="4" type="ORF">GQ26_0300840</name>
</gene>
<feature type="compositionally biased region" description="Basic and acidic residues" evidence="3">
    <location>
        <begin position="493"/>
        <end position="507"/>
    </location>
</feature>
<dbReference type="InterPro" id="IPR015424">
    <property type="entry name" value="PyrdxlP-dep_Trfase"/>
</dbReference>
<keyword evidence="2" id="KW-0663">Pyridoxal phosphate</keyword>
<comment type="similarity">
    <text evidence="1">Belongs to the class-III pyridoxal-phosphate-dependent aminotransferase family.</text>
</comment>
<comment type="caution">
    <text evidence="4">The sequence shown here is derived from an EMBL/GenBank/DDBJ whole genome shotgun (WGS) entry which is preliminary data.</text>
</comment>
<evidence type="ECO:0000313" key="4">
    <source>
        <dbReference type="EMBL" id="KFX44174.1"/>
    </source>
</evidence>
<dbReference type="CDD" id="cd00610">
    <property type="entry name" value="OAT_like"/>
    <property type="match status" value="1"/>
</dbReference>
<evidence type="ECO:0000256" key="1">
    <source>
        <dbReference type="ARBA" id="ARBA00008954"/>
    </source>
</evidence>
<dbReference type="InterPro" id="IPR005814">
    <property type="entry name" value="Aminotrans_3"/>
</dbReference>
<dbReference type="GO" id="GO:0008483">
    <property type="term" value="F:transaminase activity"/>
    <property type="evidence" value="ECO:0007669"/>
    <property type="project" value="UniProtKB-KW"/>
</dbReference>
<dbReference type="AlphaFoldDB" id="A0A093V2F8"/>
<dbReference type="PANTHER" id="PTHR43094">
    <property type="entry name" value="AMINOTRANSFERASE"/>
    <property type="match status" value="1"/>
</dbReference>
<sequence length="850" mass="94177">MTSSVLYSNIANPPTQIVKADGHYLLTADGRKIFDATSGAAVAALGHNNPEVKAAIVEQLETLDYAYLPFFSSGAAERIFMSVLTERIGTEAVEASLKMARQYFVELGQPSRTKFIARKQSYHGNTLGSLATGFHKGRRGIYEPILATNVSHVSPCYSYRGQQAGESEEQYISQLAQELENEFQAQGPDTVCAFIAETVSGTTLGCVPPVPGYFKAMREVCDRHGALLILDEVMSGMGRTGTLHAWQQEGVVPDLQTVAKGLGAGFVPIGALLLHKKVVDVLSKGSKAFVHSQTYQGHPVACAAAVEVQNIIVRDNLLENVKVQGELLGKLLHERLGEHRYVGDIRGRGLLWGVEFVKDKVTKEPFAAHEQIGAKINSKGLEAKYSISLMPGGGIVDGKDGDIILIAPPYTITSTEVEEMAKTIADIKEAQSKRFNGSLASRGKLVGKTVPTTLSYGGETDTDTSSLINAKSRSSIISRRKAPSPTLKQKYTARHEQKPRSRSDNRRMTPQWLSSSTNSRIMENKEDTTVIVKRSLNHVDGETQYLMQYFAEHIAPAAAVIDRGWNGFRDLLLPYAEIEPFVRRAIAAVSRQHIILRLGGDFASDIREYNGLISELVARSKVFAPNQDIPSLIVLLLLHYRETVSGGNGFKYLYGSLKSLPDLTIQNSLPGQLSELARFVNIQILRLRLFAEPLFDEADGKQYLSVHRTRCFEFLRFCQSLHPEYEELMKLLFAAVTLACEAYIRRACFDPPSNEAAHLIETFRQLVQRVKSYGNVVGQNLLAWPFFVMAAESSTQEDRDFFLNELQSLYEATGYRSALRGVETIRNMWQAGLNTRWTSLLGGYDQFLIM</sequence>
<dbReference type="InterPro" id="IPR021858">
    <property type="entry name" value="Fun_TF"/>
</dbReference>
<dbReference type="GO" id="GO:0005829">
    <property type="term" value="C:cytosol"/>
    <property type="evidence" value="ECO:0007669"/>
    <property type="project" value="TreeGrafter"/>
</dbReference>
<reference evidence="4" key="2">
    <citation type="journal article" date="2014" name="PLoS Genet.">
        <title>Signature gene expression reveals novel clues to the molecular mechanisms of dimorphic transition in Penicillium marneffei.</title>
        <authorList>
            <person name="Yang E."/>
            <person name="Wang G."/>
            <person name="Cai J."/>
            <person name="Woo P.C."/>
            <person name="Lau S.K."/>
            <person name="Yuen K.-Y."/>
            <person name="Chow W.-N."/>
            <person name="Lin X."/>
        </authorList>
    </citation>
    <scope>NUCLEOTIDE SEQUENCE</scope>
    <source>
        <strain evidence="4">PM1</strain>
    </source>
</reference>
<organism evidence="4">
    <name type="scientific">Talaromyces marneffei PM1</name>
    <dbReference type="NCBI Taxonomy" id="1077442"/>
    <lineage>
        <taxon>Eukaryota</taxon>
        <taxon>Fungi</taxon>
        <taxon>Dikarya</taxon>
        <taxon>Ascomycota</taxon>
        <taxon>Pezizomycotina</taxon>
        <taxon>Eurotiomycetes</taxon>
        <taxon>Eurotiomycetidae</taxon>
        <taxon>Eurotiales</taxon>
        <taxon>Trichocomaceae</taxon>
        <taxon>Talaromyces</taxon>
        <taxon>Talaromyces sect. Talaromyces</taxon>
    </lineage>
</organism>
<dbReference type="SUPFAM" id="SSF53383">
    <property type="entry name" value="PLP-dependent transferases"/>
    <property type="match status" value="1"/>
</dbReference>
<proteinExistence type="inferred from homology"/>
<dbReference type="PANTHER" id="PTHR43094:SF1">
    <property type="entry name" value="AMINOTRANSFERASE CLASS-III"/>
    <property type="match status" value="1"/>
</dbReference>
<evidence type="ECO:0000256" key="2">
    <source>
        <dbReference type="ARBA" id="ARBA00022898"/>
    </source>
</evidence>
<dbReference type="Pfam" id="PF11951">
    <property type="entry name" value="Fungal_trans_2"/>
    <property type="match status" value="1"/>
</dbReference>
<evidence type="ECO:0000256" key="3">
    <source>
        <dbReference type="SAM" id="MobiDB-lite"/>
    </source>
</evidence>
<protein>
    <submittedName>
        <fullName evidence="4">Putative aminotransferase</fullName>
    </submittedName>
</protein>
<reference key="1">
    <citation type="journal article" date="2014" name="PLoS Genet.">
        <title>Signature Gene Expression Reveals Novel Clues to the Molecular Mechanisms of Dimorphic Transition in Penicillium marneffei.</title>
        <authorList>
            <person name="Yang E."/>
            <person name="Wang G."/>
            <person name="Cai J."/>
            <person name="Woo P.C."/>
            <person name="Lau S.K."/>
            <person name="Yuen K.-Y."/>
            <person name="Chow W.-N."/>
            <person name="Lin X."/>
        </authorList>
    </citation>
    <scope>NUCLEOTIDE SEQUENCE [LARGE SCALE GENOMIC DNA]</scope>
    <source>
        <strain>PM1</strain>
    </source>
</reference>
<keyword evidence="4" id="KW-0808">Transferase</keyword>
<dbReference type="HOGENOM" id="CLU_013131_0_0_1"/>
<dbReference type="Gene3D" id="3.40.640.10">
    <property type="entry name" value="Type I PLP-dependent aspartate aminotransferase-like (Major domain)"/>
    <property type="match status" value="1"/>
</dbReference>
<name>A0A093V2F8_TALMA</name>
<dbReference type="EMBL" id="JPOX01000030">
    <property type="protein sequence ID" value="KFX44174.1"/>
    <property type="molecule type" value="Genomic_DNA"/>
</dbReference>